<evidence type="ECO:0000313" key="5">
    <source>
        <dbReference type="Proteomes" id="UP001187346"/>
    </source>
</evidence>
<name>A0ABU4FNL3_9ACTN</name>
<dbReference type="InterPro" id="IPR036188">
    <property type="entry name" value="FAD/NAD-bd_sf"/>
</dbReference>
<gene>
    <name evidence="4" type="ORF">R5A26_40370</name>
</gene>
<dbReference type="InterPro" id="IPR002938">
    <property type="entry name" value="FAD-bd"/>
</dbReference>
<evidence type="ECO:0000256" key="2">
    <source>
        <dbReference type="ARBA" id="ARBA00023033"/>
    </source>
</evidence>
<dbReference type="EMBL" id="JAWMAJ010000212">
    <property type="protein sequence ID" value="MDV7222206.1"/>
    <property type="molecule type" value="Genomic_DNA"/>
</dbReference>
<dbReference type="Gene3D" id="3.50.50.60">
    <property type="entry name" value="FAD/NAD(P)-binding domain"/>
    <property type="match status" value="1"/>
</dbReference>
<reference evidence="4 5" key="1">
    <citation type="submission" date="2023-10" db="EMBL/GenBank/DDBJ databases">
        <title>Characterization of rhizosphere-enriched actinobacteria from wheat plants lab-grown on chernevaya soil.</title>
        <authorList>
            <person name="Tikhonova E.N."/>
            <person name="Konopkin A."/>
            <person name="Kravchenko I.K."/>
        </authorList>
    </citation>
    <scope>NUCLEOTIDE SEQUENCE [LARGE SCALE GENOMIC DNA]</scope>
    <source>
        <strain evidence="4 5">RR29</strain>
    </source>
</reference>
<dbReference type="RefSeq" id="WP_317775131.1">
    <property type="nucleotide sequence ID" value="NZ_JAWMAJ010000212.1"/>
</dbReference>
<dbReference type="PANTHER" id="PTHR13789:SF309">
    <property type="entry name" value="PUTATIVE (AFU_ORTHOLOGUE AFUA_6G14510)-RELATED"/>
    <property type="match status" value="1"/>
</dbReference>
<organism evidence="4 5">
    <name type="scientific">Streptomyces prunicolor</name>
    <dbReference type="NCBI Taxonomy" id="67348"/>
    <lineage>
        <taxon>Bacteria</taxon>
        <taxon>Bacillati</taxon>
        <taxon>Actinomycetota</taxon>
        <taxon>Actinomycetes</taxon>
        <taxon>Kitasatosporales</taxon>
        <taxon>Streptomycetaceae</taxon>
        <taxon>Streptomyces</taxon>
    </lineage>
</organism>
<dbReference type="PANTHER" id="PTHR13789">
    <property type="entry name" value="MONOOXYGENASE"/>
    <property type="match status" value="1"/>
</dbReference>
<dbReference type="Pfam" id="PF01494">
    <property type="entry name" value="FAD_binding_3"/>
    <property type="match status" value="1"/>
</dbReference>
<dbReference type="PRINTS" id="PR00420">
    <property type="entry name" value="RNGMNOXGNASE"/>
</dbReference>
<keyword evidence="1" id="KW-0560">Oxidoreductase</keyword>
<evidence type="ECO:0000259" key="3">
    <source>
        <dbReference type="Pfam" id="PF01494"/>
    </source>
</evidence>
<dbReference type="GO" id="GO:0004497">
    <property type="term" value="F:monooxygenase activity"/>
    <property type="evidence" value="ECO:0007669"/>
    <property type="project" value="UniProtKB-KW"/>
</dbReference>
<keyword evidence="2 4" id="KW-0503">Monooxygenase</keyword>
<dbReference type="InterPro" id="IPR050493">
    <property type="entry name" value="FAD-dep_Monooxygenase_BioMet"/>
</dbReference>
<feature type="domain" description="FAD-binding" evidence="3">
    <location>
        <begin position="2"/>
        <end position="32"/>
    </location>
</feature>
<evidence type="ECO:0000256" key="1">
    <source>
        <dbReference type="ARBA" id="ARBA00023002"/>
    </source>
</evidence>
<dbReference type="Proteomes" id="UP001187346">
    <property type="component" value="Unassembled WGS sequence"/>
</dbReference>
<protein>
    <submittedName>
        <fullName evidence="4">FAD-dependent monooxygenase</fullName>
    </submittedName>
</protein>
<dbReference type="SUPFAM" id="SSF51905">
    <property type="entry name" value="FAD/NAD(P)-binding domain"/>
    <property type="match status" value="1"/>
</dbReference>
<sequence length="465" mass="49701">MHVLVLGAGPTGLVTAMVLAKEGHRVTVVDQDPPPPVGGPDRVFADWKRPGVGQFSVAHILLPAGYGRLRHELPDVVDQVLERGGRPHNVIAGALRLMPQGAAEPDDARFATVAARRPVLEAALLAAADHTDGVTVRRGTRARGLRTEVPSGAGVPHVTGLVLDEGEHLSADLVVAASGRSDIAALFPEVGRQPRHIERGWRYYTRHFRSSDGGAAPHMPWPLHHHNSVSIVVVPGDSDTWSVSLVTSDRDQGLRGLAREEAWHRAIALYPGPAPWAKGEQVGAAVAMGGVRSTRRQLVCAGRPLVTGLVALGDAWATTNPQFGLGMTAGILHAGLLRDVLRETDVRDPVELALRFAADTERQLEPLRAGLARWDTYRWAEIDADIRGEVHHCDDEGWIQHVVGRTGGLQDAAVMRAMGEIGFLLVDPATAMSKPGLTARFTELAAGAPRYAEGPDRGELLAAVG</sequence>
<comment type="caution">
    <text evidence="4">The sequence shown here is derived from an EMBL/GenBank/DDBJ whole genome shotgun (WGS) entry which is preliminary data.</text>
</comment>
<keyword evidence="5" id="KW-1185">Reference proteome</keyword>
<proteinExistence type="predicted"/>
<accession>A0ABU4FNL3</accession>
<evidence type="ECO:0000313" key="4">
    <source>
        <dbReference type="EMBL" id="MDV7222206.1"/>
    </source>
</evidence>